<dbReference type="Proteomes" id="UP000435910">
    <property type="component" value="Unassembled WGS sequence"/>
</dbReference>
<dbReference type="EMBL" id="NILC01000021">
    <property type="protein sequence ID" value="TWL28517.1"/>
    <property type="molecule type" value="Genomic_DNA"/>
</dbReference>
<dbReference type="AlphaFoldDB" id="A0A8B5YD45"/>
<accession>A0A8B5YD45</accession>
<protein>
    <submittedName>
        <fullName evidence="1">Uncharacterized protein</fullName>
    </submittedName>
</protein>
<gene>
    <name evidence="1" type="ORF">CHCC16736_3119</name>
</gene>
<proteinExistence type="predicted"/>
<organism evidence="1 2">
    <name type="scientific">Bacillus licheniformis</name>
    <dbReference type="NCBI Taxonomy" id="1402"/>
    <lineage>
        <taxon>Bacteria</taxon>
        <taxon>Bacillati</taxon>
        <taxon>Bacillota</taxon>
        <taxon>Bacilli</taxon>
        <taxon>Bacillales</taxon>
        <taxon>Bacillaceae</taxon>
        <taxon>Bacillus</taxon>
    </lineage>
</organism>
<sequence length="46" mass="5280">MLFNISENSISADRSTEGSYLNWDKSFLFSVLEKKGEQDVFINSCE</sequence>
<comment type="caution">
    <text evidence="1">The sequence shown here is derived from an EMBL/GenBank/DDBJ whole genome shotgun (WGS) entry which is preliminary data.</text>
</comment>
<reference evidence="1 2" key="1">
    <citation type="submission" date="2019-06" db="EMBL/GenBank/DDBJ databases">
        <title>Genome sequence analysis of &gt;100 Bacillus licheniformis strains suggests intrinsic resistance to this species.</title>
        <authorList>
            <person name="Wels M."/>
            <person name="Siezen R.J."/>
            <person name="Johansen E."/>
            <person name="Stuer-Lauridsen B."/>
            <person name="Bjerre K."/>
            <person name="Nielsen B.K.K."/>
        </authorList>
    </citation>
    <scope>NUCLEOTIDE SEQUENCE [LARGE SCALE GENOMIC DNA]</scope>
    <source>
        <strain evidence="1 2">BAC-16736</strain>
    </source>
</reference>
<evidence type="ECO:0000313" key="2">
    <source>
        <dbReference type="Proteomes" id="UP000435910"/>
    </source>
</evidence>
<name>A0A8B5YD45_BACLI</name>
<evidence type="ECO:0000313" key="1">
    <source>
        <dbReference type="EMBL" id="TWL28517.1"/>
    </source>
</evidence>